<dbReference type="PROSITE" id="PS50297">
    <property type="entry name" value="ANK_REP_REGION"/>
    <property type="match status" value="1"/>
</dbReference>
<keyword evidence="4" id="KW-0175">Coiled coil</keyword>
<accession>A0ABQ6MR56</accession>
<proteinExistence type="predicted"/>
<protein>
    <submittedName>
        <fullName evidence="6">Uncharacterized protein</fullName>
    </submittedName>
</protein>
<dbReference type="Pfam" id="PF12796">
    <property type="entry name" value="Ank_2"/>
    <property type="match status" value="1"/>
</dbReference>
<comment type="caution">
    <text evidence="6">The sequence shown here is derived from an EMBL/GenBank/DDBJ whole genome shotgun (WGS) entry which is preliminary data.</text>
</comment>
<feature type="coiled-coil region" evidence="4">
    <location>
        <begin position="301"/>
        <end position="358"/>
    </location>
</feature>
<evidence type="ECO:0000256" key="5">
    <source>
        <dbReference type="SAM" id="MobiDB-lite"/>
    </source>
</evidence>
<feature type="repeat" description="ANK" evidence="3">
    <location>
        <begin position="724"/>
        <end position="756"/>
    </location>
</feature>
<sequence length="922" mass="101485">MTSLSPTAASRPSHDLPAVVPRVLFTGPPGSGKSLQAKKLLSSFPGSLLHEHTATAPPPPFSAASTSAHIVEDTLGDGSIFNYLPVESFGLVVYLDVPDDVAVDRLLEDEPEPEPETELAAAPPAERPLSPLRGIVDDSGRSSPVPLASSSRERAQTAEAGVADLSLNIRKFCASYRQAFNASKAKYDAAATTFIRVNGHGSADEIADFVKGYAAAASYYHQGEYEAARWHYKDASALAAKFGEKSGLQAGIIGEGKCLVRLKKYKAAMALYVSARDLSSNSGDPVGANHVPQSLSVEQCIADLTAAIREKMDLKKRAEEVKKNQELREQMIMEKKAAEERRRLAEQEEEEATKMRTKSVAASIEARKLKNRKVEALTSEARMYKKTYRDFDVMEKAELRQHFRAYAADMDREEITKIMVRNIAPRVAKEAVDAALGKVVFEKAKEVAVLRAERRQMKEAIRKRRAKEDKVKRITMYQTERKNFQQQVMMSANTVEEACRAGVPANRLHALVEMEMKAGAEKGPQAVELFDQACRMGDAMIVESAHPYNNGCDHTVQLIPNPNDFSLGDCDDGLVVAFFDFCDIKAGDAEISLFRDEECSWPITVEPLKHGSLPTVRNPLFVENAESVTLRFSAGAWGEEHAFYSSWGWKMLVCKCRSKADFKGGLMEKAAEAALMKRVVCRNAPATSNALSVACYTGNLGAARYMLELGKKFGFDVNARNPVTGNTLVHDAVRGDNVDVLQLLLAKGARRGIANSQNETPLHFATRLNRLACVRVLLYEKQKPKAMGHHGRVSMIVTIKKEGARDKFIQDQRRKMLSKKNHRGRTPKQIAVLGGVQEVVVAGGLGARPCSGNFNRLDQTLKQEEKQRLEGQRKGGHGKLRPTSAVLRSRNEGLVDILSEVKRTKPRPATAHRFGGGSCHLM</sequence>
<keyword evidence="7" id="KW-1185">Reference proteome</keyword>
<dbReference type="SMART" id="SM00248">
    <property type="entry name" value="ANK"/>
    <property type="match status" value="3"/>
</dbReference>
<dbReference type="PROSITE" id="PS50088">
    <property type="entry name" value="ANK_REPEAT"/>
    <property type="match status" value="1"/>
</dbReference>
<dbReference type="SUPFAM" id="SSF52540">
    <property type="entry name" value="P-loop containing nucleoside triphosphate hydrolases"/>
    <property type="match status" value="1"/>
</dbReference>
<dbReference type="InterPro" id="IPR011990">
    <property type="entry name" value="TPR-like_helical_dom_sf"/>
</dbReference>
<evidence type="ECO:0000256" key="2">
    <source>
        <dbReference type="ARBA" id="ARBA00023043"/>
    </source>
</evidence>
<keyword evidence="2 3" id="KW-0040">ANK repeat</keyword>
<name>A0ABQ6MR56_9STRA</name>
<evidence type="ECO:0000313" key="7">
    <source>
        <dbReference type="Proteomes" id="UP001165060"/>
    </source>
</evidence>
<keyword evidence="1" id="KW-0677">Repeat</keyword>
<feature type="region of interest" description="Disordered" evidence="5">
    <location>
        <begin position="110"/>
        <end position="154"/>
    </location>
</feature>
<evidence type="ECO:0000256" key="3">
    <source>
        <dbReference type="PROSITE-ProRule" id="PRU00023"/>
    </source>
</evidence>
<dbReference type="EMBL" id="BRYB01001694">
    <property type="protein sequence ID" value="GMI31381.1"/>
    <property type="molecule type" value="Genomic_DNA"/>
</dbReference>
<feature type="compositionally biased region" description="Low complexity" evidence="5">
    <location>
        <begin position="118"/>
        <end position="132"/>
    </location>
</feature>
<evidence type="ECO:0000313" key="6">
    <source>
        <dbReference type="EMBL" id="GMI31381.1"/>
    </source>
</evidence>
<dbReference type="InterPro" id="IPR002110">
    <property type="entry name" value="Ankyrin_rpt"/>
</dbReference>
<dbReference type="InterPro" id="IPR036770">
    <property type="entry name" value="Ankyrin_rpt-contain_sf"/>
</dbReference>
<dbReference type="SUPFAM" id="SSF48403">
    <property type="entry name" value="Ankyrin repeat"/>
    <property type="match status" value="1"/>
</dbReference>
<dbReference type="Gene3D" id="1.25.40.20">
    <property type="entry name" value="Ankyrin repeat-containing domain"/>
    <property type="match status" value="1"/>
</dbReference>
<evidence type="ECO:0000256" key="1">
    <source>
        <dbReference type="ARBA" id="ARBA00022737"/>
    </source>
</evidence>
<dbReference type="Gene3D" id="1.25.40.10">
    <property type="entry name" value="Tetratricopeptide repeat domain"/>
    <property type="match status" value="1"/>
</dbReference>
<evidence type="ECO:0000256" key="4">
    <source>
        <dbReference type="SAM" id="Coils"/>
    </source>
</evidence>
<organism evidence="6 7">
    <name type="scientific">Tetraparma gracilis</name>
    <dbReference type="NCBI Taxonomy" id="2962635"/>
    <lineage>
        <taxon>Eukaryota</taxon>
        <taxon>Sar</taxon>
        <taxon>Stramenopiles</taxon>
        <taxon>Ochrophyta</taxon>
        <taxon>Bolidophyceae</taxon>
        <taxon>Parmales</taxon>
        <taxon>Triparmaceae</taxon>
        <taxon>Tetraparma</taxon>
    </lineage>
</organism>
<dbReference type="PANTHER" id="PTHR24178">
    <property type="entry name" value="MOLTING PROTEIN MLT-4"/>
    <property type="match status" value="1"/>
</dbReference>
<reference evidence="6 7" key="1">
    <citation type="journal article" date="2023" name="Commun. Biol.">
        <title>Genome analysis of Parmales, the sister group of diatoms, reveals the evolutionary specialization of diatoms from phago-mixotrophs to photoautotrophs.</title>
        <authorList>
            <person name="Ban H."/>
            <person name="Sato S."/>
            <person name="Yoshikawa S."/>
            <person name="Yamada K."/>
            <person name="Nakamura Y."/>
            <person name="Ichinomiya M."/>
            <person name="Sato N."/>
            <person name="Blanc-Mathieu R."/>
            <person name="Endo H."/>
            <person name="Kuwata A."/>
            <person name="Ogata H."/>
        </authorList>
    </citation>
    <scope>NUCLEOTIDE SEQUENCE [LARGE SCALE GENOMIC DNA]</scope>
</reference>
<dbReference type="Proteomes" id="UP001165060">
    <property type="component" value="Unassembled WGS sequence"/>
</dbReference>
<gene>
    <name evidence="6" type="ORF">TeGR_g6310</name>
</gene>
<dbReference type="SUPFAM" id="SSF48452">
    <property type="entry name" value="TPR-like"/>
    <property type="match status" value="1"/>
</dbReference>
<dbReference type="InterPro" id="IPR027417">
    <property type="entry name" value="P-loop_NTPase"/>
</dbReference>